<accession>A0A2P6QS79</accession>
<keyword evidence="5" id="KW-0132">Cell division</keyword>
<evidence type="ECO:0000313" key="18">
    <source>
        <dbReference type="EMBL" id="PRQ37036.1"/>
    </source>
</evidence>
<evidence type="ECO:0000256" key="16">
    <source>
        <dbReference type="ARBA" id="ARBA00032491"/>
    </source>
</evidence>
<evidence type="ECO:0000256" key="1">
    <source>
        <dbReference type="ARBA" id="ARBA00004123"/>
    </source>
</evidence>
<keyword evidence="12" id="KW-0234">DNA repair</keyword>
<evidence type="ECO:0000256" key="3">
    <source>
        <dbReference type="ARBA" id="ARBA00019438"/>
    </source>
</evidence>
<dbReference type="GO" id="GO:0051301">
    <property type="term" value="P:cell division"/>
    <property type="evidence" value="ECO:0007669"/>
    <property type="project" value="UniProtKB-KW"/>
</dbReference>
<evidence type="ECO:0000256" key="14">
    <source>
        <dbReference type="ARBA" id="ARBA00023306"/>
    </source>
</evidence>
<dbReference type="AlphaFoldDB" id="A0A2P6QS79"/>
<evidence type="ECO:0000313" key="19">
    <source>
        <dbReference type="Proteomes" id="UP000238479"/>
    </source>
</evidence>
<keyword evidence="13" id="KW-0539">Nucleus</keyword>
<keyword evidence="11" id="KW-0156">Chromatin regulator</keyword>
<evidence type="ECO:0000256" key="9">
    <source>
        <dbReference type="ARBA" id="ARBA00022776"/>
    </source>
</evidence>
<proteinExistence type="inferred from homology"/>
<evidence type="ECO:0000256" key="5">
    <source>
        <dbReference type="ARBA" id="ARBA00022618"/>
    </source>
</evidence>
<evidence type="ECO:0000256" key="10">
    <source>
        <dbReference type="ARBA" id="ARBA00022786"/>
    </source>
</evidence>
<comment type="caution">
    <text evidence="18">The sequence shown here is derived from an EMBL/GenBank/DDBJ whole genome shotgun (WGS) entry which is preliminary data.</text>
</comment>
<dbReference type="PANTHER" id="PTHR15189:SF7">
    <property type="entry name" value="BRISC AND BRCA1-A COMPLEX MEMBER 2"/>
    <property type="match status" value="1"/>
</dbReference>
<evidence type="ECO:0000256" key="17">
    <source>
        <dbReference type="ARBA" id="ARBA00032630"/>
    </source>
</evidence>
<evidence type="ECO:0000256" key="8">
    <source>
        <dbReference type="ARBA" id="ARBA00022763"/>
    </source>
</evidence>
<keyword evidence="19" id="KW-1185">Reference proteome</keyword>
<keyword evidence="4" id="KW-0963">Cytoplasm</keyword>
<organism evidence="18 19">
    <name type="scientific">Rosa chinensis</name>
    <name type="common">China rose</name>
    <dbReference type="NCBI Taxonomy" id="74649"/>
    <lineage>
        <taxon>Eukaryota</taxon>
        <taxon>Viridiplantae</taxon>
        <taxon>Streptophyta</taxon>
        <taxon>Embryophyta</taxon>
        <taxon>Tracheophyta</taxon>
        <taxon>Spermatophyta</taxon>
        <taxon>Magnoliopsida</taxon>
        <taxon>eudicotyledons</taxon>
        <taxon>Gunneridae</taxon>
        <taxon>Pentapetalae</taxon>
        <taxon>rosids</taxon>
        <taxon>fabids</taxon>
        <taxon>Rosales</taxon>
        <taxon>Rosaceae</taxon>
        <taxon>Rosoideae</taxon>
        <taxon>Rosoideae incertae sedis</taxon>
        <taxon>Rosa</taxon>
    </lineage>
</organism>
<dbReference type="GO" id="GO:0006302">
    <property type="term" value="P:double-strand break repair"/>
    <property type="evidence" value="ECO:0007669"/>
    <property type="project" value="TreeGrafter"/>
</dbReference>
<keyword evidence="7" id="KW-0677">Repeat</keyword>
<dbReference type="GO" id="GO:0006325">
    <property type="term" value="P:chromatin organization"/>
    <property type="evidence" value="ECO:0007669"/>
    <property type="project" value="UniProtKB-KW"/>
</dbReference>
<dbReference type="Pfam" id="PF06113">
    <property type="entry name" value="BRE"/>
    <property type="match status" value="1"/>
</dbReference>
<dbReference type="EMBL" id="PDCK01000042">
    <property type="protein sequence ID" value="PRQ37036.1"/>
    <property type="molecule type" value="Genomic_DNA"/>
</dbReference>
<dbReference type="STRING" id="74649.A0A2P6QS79"/>
<evidence type="ECO:0000256" key="4">
    <source>
        <dbReference type="ARBA" id="ARBA00022490"/>
    </source>
</evidence>
<evidence type="ECO:0000256" key="2">
    <source>
        <dbReference type="ARBA" id="ARBA00004496"/>
    </source>
</evidence>
<sequence length="158" mass="18674">MVRKVLCLDFIKCDFIKVLDRFTLAISYCLDFIKWDVIFDAEYPMSAPDIIFGPEDESFQQFLVLHGEDPKSPMNRLGGWDSRDPTQLMLLVQELRDQYMAYRMKRVGEVQDDRVKFEISTIAFREVMFQFNIVCLADCENFKFIYRVRGDALRSLLL</sequence>
<comment type="similarity">
    <text evidence="15">Belongs to the BABAM2 family.</text>
</comment>
<gene>
    <name evidence="18" type="ORF">RchiOBHm_Chr4g0398171</name>
</gene>
<protein>
    <recommendedName>
        <fullName evidence="3">BRISC and BRCA1-A complex member 2</fullName>
    </recommendedName>
    <alternativeName>
        <fullName evidence="16">BRCA1-A complex subunit BRE</fullName>
    </alternativeName>
    <alternativeName>
        <fullName evidence="17">BRCA1/BRCA2-containing complex subunit 45</fullName>
    </alternativeName>
</protein>
<keyword evidence="6" id="KW-0053">Apoptosis</keyword>
<keyword evidence="14" id="KW-0131">Cell cycle</keyword>
<dbReference type="PANTHER" id="PTHR15189">
    <property type="entry name" value="BRISC AND BRCA1-A COMPLEX MEMBER 2"/>
    <property type="match status" value="1"/>
</dbReference>
<evidence type="ECO:0000256" key="12">
    <source>
        <dbReference type="ARBA" id="ARBA00023204"/>
    </source>
</evidence>
<dbReference type="GO" id="GO:0005737">
    <property type="term" value="C:cytoplasm"/>
    <property type="evidence" value="ECO:0007669"/>
    <property type="project" value="UniProtKB-SubCell"/>
</dbReference>
<dbReference type="InterPro" id="IPR010358">
    <property type="entry name" value="BRE"/>
</dbReference>
<comment type="subcellular location">
    <subcellularLocation>
        <location evidence="2">Cytoplasm</location>
    </subcellularLocation>
    <subcellularLocation>
        <location evidence="1">Nucleus</location>
    </subcellularLocation>
</comment>
<evidence type="ECO:0000256" key="7">
    <source>
        <dbReference type="ARBA" id="ARBA00022737"/>
    </source>
</evidence>
<dbReference type="Gramene" id="PRQ37036">
    <property type="protein sequence ID" value="PRQ37036"/>
    <property type="gene ID" value="RchiOBHm_Chr4g0398171"/>
</dbReference>
<dbReference type="Proteomes" id="UP000238479">
    <property type="component" value="Chromosome 4"/>
</dbReference>
<dbReference type="GO" id="GO:0070552">
    <property type="term" value="C:BRISC complex"/>
    <property type="evidence" value="ECO:0007669"/>
    <property type="project" value="InterPro"/>
</dbReference>
<evidence type="ECO:0000256" key="15">
    <source>
        <dbReference type="ARBA" id="ARBA00025766"/>
    </source>
</evidence>
<keyword evidence="9" id="KW-0498">Mitosis</keyword>
<reference evidence="18 19" key="1">
    <citation type="journal article" date="2018" name="Nat. Genet.">
        <title>The Rosa genome provides new insights in the design of modern roses.</title>
        <authorList>
            <person name="Bendahmane M."/>
        </authorList>
    </citation>
    <scope>NUCLEOTIDE SEQUENCE [LARGE SCALE GENOMIC DNA]</scope>
    <source>
        <strain evidence="19">cv. Old Blush</strain>
    </source>
</reference>
<keyword evidence="10" id="KW-0833">Ubl conjugation pathway</keyword>
<evidence type="ECO:0000256" key="13">
    <source>
        <dbReference type="ARBA" id="ARBA00023242"/>
    </source>
</evidence>
<keyword evidence="8" id="KW-0227">DNA damage</keyword>
<evidence type="ECO:0000256" key="11">
    <source>
        <dbReference type="ARBA" id="ARBA00022853"/>
    </source>
</evidence>
<name>A0A2P6QS79_ROSCH</name>
<evidence type="ECO:0000256" key="6">
    <source>
        <dbReference type="ARBA" id="ARBA00022703"/>
    </source>
</evidence>